<feature type="transmembrane region" description="Helical" evidence="2">
    <location>
        <begin position="141"/>
        <end position="158"/>
    </location>
</feature>
<keyword evidence="1" id="KW-0430">Lectin</keyword>
<dbReference type="InterPro" id="IPR033734">
    <property type="entry name" value="Jacalin-like_lectin_dom_plant"/>
</dbReference>
<gene>
    <name evidence="4" type="ORF">LUZ62_017865</name>
</gene>
<evidence type="ECO:0000313" key="5">
    <source>
        <dbReference type="Proteomes" id="UP001140206"/>
    </source>
</evidence>
<keyword evidence="2" id="KW-0472">Membrane</keyword>
<accession>A0AAV8GM17</accession>
<organism evidence="4 5">
    <name type="scientific">Rhynchospora pubera</name>
    <dbReference type="NCBI Taxonomy" id="906938"/>
    <lineage>
        <taxon>Eukaryota</taxon>
        <taxon>Viridiplantae</taxon>
        <taxon>Streptophyta</taxon>
        <taxon>Embryophyta</taxon>
        <taxon>Tracheophyta</taxon>
        <taxon>Spermatophyta</taxon>
        <taxon>Magnoliopsida</taxon>
        <taxon>Liliopsida</taxon>
        <taxon>Poales</taxon>
        <taxon>Cyperaceae</taxon>
        <taxon>Cyperoideae</taxon>
        <taxon>Rhynchosporeae</taxon>
        <taxon>Rhynchospora</taxon>
    </lineage>
</organism>
<reference evidence="4" key="1">
    <citation type="submission" date="2022-08" db="EMBL/GenBank/DDBJ databases">
        <authorList>
            <person name="Marques A."/>
        </authorList>
    </citation>
    <scope>NUCLEOTIDE SEQUENCE</scope>
    <source>
        <strain evidence="4">RhyPub2mFocal</strain>
        <tissue evidence="4">Leaves</tissue>
    </source>
</reference>
<comment type="caution">
    <text evidence="4">The sequence shown here is derived from an EMBL/GenBank/DDBJ whole genome shotgun (WGS) entry which is preliminary data.</text>
</comment>
<sequence>MAKMLGPCGSTNGSEKKMDTNLISRIVKISVRHGASVDALTVRYIRNGVEESTEQWGGNGGSLTEFDLGPAEYITSVKGHYGSDMVRSITFETNLGAYGPYGKEEGIPFELPAVAGKIIGFHGLSGSYLYAIGVYVEVRKIVTVIIGNAVQIFIFFLISDLQIKFS</sequence>
<keyword evidence="5" id="KW-1185">Reference proteome</keyword>
<name>A0AAV8GM17_9POAL</name>
<evidence type="ECO:0000256" key="2">
    <source>
        <dbReference type="SAM" id="Phobius"/>
    </source>
</evidence>
<feature type="domain" description="Jacalin-type lectin" evidence="3">
    <location>
        <begin position="2"/>
        <end position="138"/>
    </location>
</feature>
<keyword evidence="2" id="KW-1133">Transmembrane helix</keyword>
<dbReference type="InterPro" id="IPR036404">
    <property type="entry name" value="Jacalin-like_lectin_dom_sf"/>
</dbReference>
<dbReference type="AlphaFoldDB" id="A0AAV8GM17"/>
<proteinExistence type="predicted"/>
<evidence type="ECO:0000259" key="3">
    <source>
        <dbReference type="PROSITE" id="PS51752"/>
    </source>
</evidence>
<dbReference type="PANTHER" id="PTHR46506">
    <property type="entry name" value="OS05G0143600 PROTEIN"/>
    <property type="match status" value="1"/>
</dbReference>
<protein>
    <submittedName>
        <fullName evidence="4">Mannose-binding lectin superfamily protein</fullName>
    </submittedName>
</protein>
<dbReference type="EMBL" id="JAMFTS010000001">
    <property type="protein sequence ID" value="KAJ4805299.1"/>
    <property type="molecule type" value="Genomic_DNA"/>
</dbReference>
<dbReference type="PROSITE" id="PS51752">
    <property type="entry name" value="JACALIN_LECTIN"/>
    <property type="match status" value="1"/>
</dbReference>
<dbReference type="SMART" id="SM00915">
    <property type="entry name" value="Jacalin"/>
    <property type="match status" value="1"/>
</dbReference>
<keyword evidence="2" id="KW-0812">Transmembrane</keyword>
<dbReference type="SUPFAM" id="SSF51101">
    <property type="entry name" value="Mannose-binding lectins"/>
    <property type="match status" value="1"/>
</dbReference>
<dbReference type="GO" id="GO:0030246">
    <property type="term" value="F:carbohydrate binding"/>
    <property type="evidence" value="ECO:0007669"/>
    <property type="project" value="UniProtKB-KW"/>
</dbReference>
<dbReference type="Proteomes" id="UP001140206">
    <property type="component" value="Chromosome 1"/>
</dbReference>
<evidence type="ECO:0000313" key="4">
    <source>
        <dbReference type="EMBL" id="KAJ4805299.1"/>
    </source>
</evidence>
<dbReference type="Gene3D" id="2.100.10.30">
    <property type="entry name" value="Jacalin-like lectin domain"/>
    <property type="match status" value="1"/>
</dbReference>
<dbReference type="CDD" id="cd09612">
    <property type="entry name" value="Jacalin"/>
    <property type="match status" value="1"/>
</dbReference>
<evidence type="ECO:0000256" key="1">
    <source>
        <dbReference type="ARBA" id="ARBA00022734"/>
    </source>
</evidence>
<dbReference type="Pfam" id="PF01419">
    <property type="entry name" value="Jacalin"/>
    <property type="match status" value="1"/>
</dbReference>
<dbReference type="InterPro" id="IPR001229">
    <property type="entry name" value="Jacalin-like_lectin_dom"/>
</dbReference>